<comment type="caution">
    <text evidence="2">The sequence shown here is derived from an EMBL/GenBank/DDBJ whole genome shotgun (WGS) entry which is preliminary data.</text>
</comment>
<dbReference type="Proteomes" id="UP000245708">
    <property type="component" value="Unassembled WGS sequence"/>
</dbReference>
<feature type="region of interest" description="Disordered" evidence="1">
    <location>
        <begin position="1"/>
        <end position="62"/>
    </location>
</feature>
<dbReference type="RefSeq" id="WP_109665997.1">
    <property type="nucleotide sequence ID" value="NZ_QGGW01000001.1"/>
</dbReference>
<dbReference type="AlphaFoldDB" id="A0A316GSA1"/>
<evidence type="ECO:0000256" key="1">
    <source>
        <dbReference type="SAM" id="MobiDB-lite"/>
    </source>
</evidence>
<dbReference type="EMBL" id="QGGW01000001">
    <property type="protein sequence ID" value="PWK62952.1"/>
    <property type="molecule type" value="Genomic_DNA"/>
</dbReference>
<evidence type="ECO:0000313" key="3">
    <source>
        <dbReference type="Proteomes" id="UP000245708"/>
    </source>
</evidence>
<feature type="compositionally biased region" description="Low complexity" evidence="1">
    <location>
        <begin position="11"/>
        <end position="46"/>
    </location>
</feature>
<keyword evidence="3" id="KW-1185">Reference proteome</keyword>
<proteinExistence type="predicted"/>
<gene>
    <name evidence="2" type="ORF">C7455_101993</name>
</gene>
<name>A0A316GSA1_9RHOB</name>
<evidence type="ECO:0000313" key="2">
    <source>
        <dbReference type="EMBL" id="PWK62952.1"/>
    </source>
</evidence>
<accession>A0A316GSA1</accession>
<reference evidence="2 3" key="1">
    <citation type="submission" date="2018-05" db="EMBL/GenBank/DDBJ databases">
        <title>Genomic Encyclopedia of Type Strains, Phase IV (KMG-IV): sequencing the most valuable type-strain genomes for metagenomic binning, comparative biology and taxonomic classification.</title>
        <authorList>
            <person name="Goeker M."/>
        </authorList>
    </citation>
    <scope>NUCLEOTIDE SEQUENCE [LARGE SCALE GENOMIC DNA]</scope>
    <source>
        <strain evidence="2 3">DSM 16097</strain>
    </source>
</reference>
<organism evidence="2 3">
    <name type="scientific">Roseicyclus mahoneyensis</name>
    <dbReference type="NCBI Taxonomy" id="164332"/>
    <lineage>
        <taxon>Bacteria</taxon>
        <taxon>Pseudomonadati</taxon>
        <taxon>Pseudomonadota</taxon>
        <taxon>Alphaproteobacteria</taxon>
        <taxon>Rhodobacterales</taxon>
        <taxon>Roseobacteraceae</taxon>
        <taxon>Roseicyclus</taxon>
    </lineage>
</organism>
<protein>
    <submittedName>
        <fullName evidence="2">Uncharacterized protein</fullName>
    </submittedName>
</protein>
<sequence>MNTPRPGAQIGATQSSQTQVQAGTGTTPTQQGSQQSGSGQIQQTGANGAQSPKTRFTDWASI</sequence>